<dbReference type="InterPro" id="IPR016181">
    <property type="entry name" value="Acyl_CoA_acyltransferase"/>
</dbReference>
<name>A0A2I0V2L9_9BACI</name>
<dbReference type="AlphaFoldDB" id="A0A2I0V2L9"/>
<comment type="caution">
    <text evidence="2">The sequence shown here is derived from an EMBL/GenBank/DDBJ whole genome shotgun (WGS) entry which is preliminary data.</text>
</comment>
<protein>
    <submittedName>
        <fullName evidence="2">GNAT family N-acetyltransferase</fullName>
    </submittedName>
</protein>
<dbReference type="Pfam" id="PF13480">
    <property type="entry name" value="Acetyltransf_6"/>
    <property type="match status" value="1"/>
</dbReference>
<evidence type="ECO:0000259" key="1">
    <source>
        <dbReference type="Pfam" id="PF13480"/>
    </source>
</evidence>
<organism evidence="2 3">
    <name type="scientific">Lysinibacillus fusiformis</name>
    <dbReference type="NCBI Taxonomy" id="28031"/>
    <lineage>
        <taxon>Bacteria</taxon>
        <taxon>Bacillati</taxon>
        <taxon>Bacillota</taxon>
        <taxon>Bacilli</taxon>
        <taxon>Bacillales</taxon>
        <taxon>Bacillaceae</taxon>
        <taxon>Lysinibacillus</taxon>
    </lineage>
</organism>
<evidence type="ECO:0000313" key="2">
    <source>
        <dbReference type="EMBL" id="PKU52549.1"/>
    </source>
</evidence>
<reference evidence="2 3" key="1">
    <citation type="submission" date="2017-10" db="EMBL/GenBank/DDBJ databases">
        <title>Draft genome of Lysinibacillus fusiformis strain Juneja, a laboratory-derived pathogen of Drosophila melanogaster.</title>
        <authorList>
            <person name="Smith B.R."/>
            <person name="Unckless R.L."/>
        </authorList>
    </citation>
    <scope>NUCLEOTIDE SEQUENCE [LARGE SCALE GENOMIC DNA]</scope>
    <source>
        <strain evidence="2 3">Juneja</strain>
    </source>
</reference>
<accession>A0A2I0V2L9</accession>
<proteinExistence type="predicted"/>
<evidence type="ECO:0000313" key="3">
    <source>
        <dbReference type="Proteomes" id="UP000234956"/>
    </source>
</evidence>
<keyword evidence="2" id="KW-0808">Transferase</keyword>
<feature type="domain" description="BioF2-like acetyltransferase" evidence="1">
    <location>
        <begin position="172"/>
        <end position="312"/>
    </location>
</feature>
<gene>
    <name evidence="2" type="ORF">CRI88_09545</name>
</gene>
<dbReference type="EMBL" id="PDFK01000002">
    <property type="protein sequence ID" value="PKU52549.1"/>
    <property type="molecule type" value="Genomic_DNA"/>
</dbReference>
<dbReference type="Gene3D" id="3.40.630.30">
    <property type="match status" value="1"/>
</dbReference>
<dbReference type="Proteomes" id="UP000234956">
    <property type="component" value="Unassembled WGS sequence"/>
</dbReference>
<sequence length="536" mass="64398">MLAYRLITDIETLEPYRSTWSGILEREHNNNPFIEYEWISTWWTTLGAHDNVEIYVVENEGMAIAFFPFIHSVRYGIHHFSFIGQGFATYMEVIAEKRWLEQAIAYLIKEFSQKYKRYLLVFHGLLESKITSQALEKYAIEYQMPYSIFRTVTSYIDFQSISLDEFLKKHRKKFKGLKRREHKLRSLGQVVFQSVKHNHIQDMFTLFTRRWQKKIDKSGFTAKQTRLFYERLAKTNSKVLRVEVDHLQFEGQWIAFTIDLCCRERNFCQAMGHEPDFNLFGPGRIIEKENMLKAHDSGYRYYDLGSGYEPYKFEWYTHIDFTRKFVMSTKGVKERVIRTWMVFRDRLKSLLTNNHQLVKLKRDRLGELRYFVKNASAKNWLKALTSRLQRILAIHILDVYIAEQNQAKELVNFQEITMKDIMTLNERAHYVASFYKGYRLFGENNQVLYRRHDKIAIEEMLDYSYELPENMSFIREYDSQRLADIVADVQREGRAVCTIASWYDGHRRRKLQYAGFHKVAKIHIVKLFKWRKIYQF</sequence>
<dbReference type="RefSeq" id="WP_058844815.1">
    <property type="nucleotide sequence ID" value="NZ_JAZBNI010000014.1"/>
</dbReference>
<dbReference type="GO" id="GO:0016740">
    <property type="term" value="F:transferase activity"/>
    <property type="evidence" value="ECO:0007669"/>
    <property type="project" value="UniProtKB-KW"/>
</dbReference>
<dbReference type="InterPro" id="IPR038740">
    <property type="entry name" value="BioF2-like_GNAT_dom"/>
</dbReference>
<dbReference type="SUPFAM" id="SSF55729">
    <property type="entry name" value="Acyl-CoA N-acyltransferases (Nat)"/>
    <property type="match status" value="1"/>
</dbReference>